<gene>
    <name evidence="8" type="ORF">Q7514_22090</name>
</gene>
<accession>A0ABU7LF74</accession>
<dbReference type="PANTHER" id="PTHR10815">
    <property type="entry name" value="METHYLATED-DNA--PROTEIN-CYSTEINE METHYLTRANSFERASE"/>
    <property type="match status" value="1"/>
</dbReference>
<dbReference type="GO" id="GO:0003908">
    <property type="term" value="F:methylated-DNA-[protein]-cysteine S-methyltransferase activity"/>
    <property type="evidence" value="ECO:0007669"/>
    <property type="project" value="UniProtKB-EC"/>
</dbReference>
<protein>
    <submittedName>
        <fullName evidence="8">Methylated-DNA--[protein]-cysteine S-methyltransferase</fullName>
        <ecNumber evidence="8">2.1.1.63</ecNumber>
    </submittedName>
</protein>
<dbReference type="CDD" id="cd06445">
    <property type="entry name" value="ATase"/>
    <property type="match status" value="1"/>
</dbReference>
<dbReference type="InterPro" id="IPR036388">
    <property type="entry name" value="WH-like_DNA-bd_sf"/>
</dbReference>
<dbReference type="NCBIfam" id="TIGR00589">
    <property type="entry name" value="ogt"/>
    <property type="match status" value="1"/>
</dbReference>
<evidence type="ECO:0000256" key="1">
    <source>
        <dbReference type="ARBA" id="ARBA00001286"/>
    </source>
</evidence>
<reference evidence="8 9" key="1">
    <citation type="submission" date="2023-07" db="EMBL/GenBank/DDBJ databases">
        <authorList>
            <person name="Girao M."/>
            <person name="Carvalho M.F."/>
        </authorList>
    </citation>
    <scope>NUCLEOTIDE SEQUENCE [LARGE SCALE GENOMIC DNA]</scope>
    <source>
        <strain evidence="8 9">YIM65754</strain>
    </source>
</reference>
<keyword evidence="9" id="KW-1185">Reference proteome</keyword>
<keyword evidence="3 8" id="KW-0808">Transferase</keyword>
<keyword evidence="4" id="KW-0227">DNA damage</keyword>
<keyword evidence="2 8" id="KW-0489">Methyltransferase</keyword>
<sequence length="177" mass="18366">MTCYALFDTALGRCAVVWHEDGVVGFQLPESSDAATITRLRGLFPDAAPVEPGPLARRVIDGVTALIEGEPDPLTDIDLDLTGLPDFDRRVYAVTRAIEPGRTRTYGDVAAALGSPGGAQAVGQALGRNPIPILVPCHRVLAARGALGGFSASGGTVTKRALLAAEGTPGFDDPTLF</sequence>
<organism evidence="8 9">
    <name type="scientific">Rhodococcus artemisiae</name>
    <dbReference type="NCBI Taxonomy" id="714159"/>
    <lineage>
        <taxon>Bacteria</taxon>
        <taxon>Bacillati</taxon>
        <taxon>Actinomycetota</taxon>
        <taxon>Actinomycetes</taxon>
        <taxon>Mycobacteriales</taxon>
        <taxon>Nocardiaceae</taxon>
        <taxon>Rhodococcus</taxon>
    </lineage>
</organism>
<dbReference type="RefSeq" id="WP_330135401.1">
    <property type="nucleotide sequence ID" value="NZ_JAUTXY010000011.1"/>
</dbReference>
<evidence type="ECO:0000259" key="7">
    <source>
        <dbReference type="Pfam" id="PF01035"/>
    </source>
</evidence>
<dbReference type="InterPro" id="IPR014048">
    <property type="entry name" value="MethylDNA_cys_MeTrfase_DNA-bd"/>
</dbReference>
<dbReference type="InterPro" id="IPR036217">
    <property type="entry name" value="MethylDNA_cys_MeTrfase_DNAb"/>
</dbReference>
<evidence type="ECO:0000256" key="3">
    <source>
        <dbReference type="ARBA" id="ARBA00022679"/>
    </source>
</evidence>
<dbReference type="EC" id="2.1.1.63" evidence="8"/>
<dbReference type="GO" id="GO:0032259">
    <property type="term" value="P:methylation"/>
    <property type="evidence" value="ECO:0007669"/>
    <property type="project" value="UniProtKB-KW"/>
</dbReference>
<dbReference type="Pfam" id="PF01035">
    <property type="entry name" value="DNA_binding_1"/>
    <property type="match status" value="1"/>
</dbReference>
<evidence type="ECO:0000313" key="8">
    <source>
        <dbReference type="EMBL" id="MEE2060215.1"/>
    </source>
</evidence>
<dbReference type="Proteomes" id="UP001336020">
    <property type="component" value="Unassembled WGS sequence"/>
</dbReference>
<comment type="catalytic activity">
    <reaction evidence="1">
        <text>a 4-O-methyl-thymidine in DNA + L-cysteinyl-[protein] = a thymidine in DNA + S-methyl-L-cysteinyl-[protein]</text>
        <dbReference type="Rhea" id="RHEA:53428"/>
        <dbReference type="Rhea" id="RHEA-COMP:10131"/>
        <dbReference type="Rhea" id="RHEA-COMP:10132"/>
        <dbReference type="Rhea" id="RHEA-COMP:13555"/>
        <dbReference type="Rhea" id="RHEA-COMP:13556"/>
        <dbReference type="ChEBI" id="CHEBI:29950"/>
        <dbReference type="ChEBI" id="CHEBI:82612"/>
        <dbReference type="ChEBI" id="CHEBI:137386"/>
        <dbReference type="ChEBI" id="CHEBI:137387"/>
        <dbReference type="EC" id="2.1.1.63"/>
    </reaction>
</comment>
<dbReference type="PANTHER" id="PTHR10815:SF5">
    <property type="entry name" value="METHYLATED-DNA--PROTEIN-CYSTEINE METHYLTRANSFERASE"/>
    <property type="match status" value="1"/>
</dbReference>
<evidence type="ECO:0000313" key="9">
    <source>
        <dbReference type="Proteomes" id="UP001336020"/>
    </source>
</evidence>
<dbReference type="Gene3D" id="3.30.160.70">
    <property type="entry name" value="Methylated DNA-protein cysteine methyltransferase domain"/>
    <property type="match status" value="1"/>
</dbReference>
<evidence type="ECO:0000256" key="6">
    <source>
        <dbReference type="ARBA" id="ARBA00049348"/>
    </source>
</evidence>
<dbReference type="SUPFAM" id="SSF53155">
    <property type="entry name" value="Methylated DNA-protein cysteine methyltransferase domain"/>
    <property type="match status" value="1"/>
</dbReference>
<name>A0ABU7LF74_9NOCA</name>
<keyword evidence="5" id="KW-0234">DNA repair</keyword>
<comment type="caution">
    <text evidence="8">The sequence shown here is derived from an EMBL/GenBank/DDBJ whole genome shotgun (WGS) entry which is preliminary data.</text>
</comment>
<dbReference type="EMBL" id="JAUTXY010000011">
    <property type="protein sequence ID" value="MEE2060215.1"/>
    <property type="molecule type" value="Genomic_DNA"/>
</dbReference>
<evidence type="ECO:0000256" key="2">
    <source>
        <dbReference type="ARBA" id="ARBA00022603"/>
    </source>
</evidence>
<comment type="catalytic activity">
    <reaction evidence="6">
        <text>a 6-O-methyl-2'-deoxyguanosine in DNA + L-cysteinyl-[protein] = S-methyl-L-cysteinyl-[protein] + a 2'-deoxyguanosine in DNA</text>
        <dbReference type="Rhea" id="RHEA:24000"/>
        <dbReference type="Rhea" id="RHEA-COMP:10131"/>
        <dbReference type="Rhea" id="RHEA-COMP:10132"/>
        <dbReference type="Rhea" id="RHEA-COMP:11367"/>
        <dbReference type="Rhea" id="RHEA-COMP:11368"/>
        <dbReference type="ChEBI" id="CHEBI:29950"/>
        <dbReference type="ChEBI" id="CHEBI:82612"/>
        <dbReference type="ChEBI" id="CHEBI:85445"/>
        <dbReference type="ChEBI" id="CHEBI:85448"/>
        <dbReference type="EC" id="2.1.1.63"/>
    </reaction>
</comment>
<dbReference type="SUPFAM" id="SSF46767">
    <property type="entry name" value="Methylated DNA-protein cysteine methyltransferase, C-terminal domain"/>
    <property type="match status" value="1"/>
</dbReference>
<evidence type="ECO:0000256" key="4">
    <source>
        <dbReference type="ARBA" id="ARBA00022763"/>
    </source>
</evidence>
<dbReference type="InterPro" id="IPR036631">
    <property type="entry name" value="MGMT_N_sf"/>
</dbReference>
<proteinExistence type="predicted"/>
<dbReference type="PROSITE" id="PS00374">
    <property type="entry name" value="MGMT"/>
    <property type="match status" value="1"/>
</dbReference>
<feature type="domain" description="Methylated-DNA-[protein]-cysteine S-methyltransferase DNA binding" evidence="7">
    <location>
        <begin position="86"/>
        <end position="167"/>
    </location>
</feature>
<evidence type="ECO:0000256" key="5">
    <source>
        <dbReference type="ARBA" id="ARBA00023204"/>
    </source>
</evidence>
<dbReference type="InterPro" id="IPR001497">
    <property type="entry name" value="MethylDNA_cys_MeTrfase_AS"/>
</dbReference>
<dbReference type="Gene3D" id="1.10.10.10">
    <property type="entry name" value="Winged helix-like DNA-binding domain superfamily/Winged helix DNA-binding domain"/>
    <property type="match status" value="1"/>
</dbReference>